<organism evidence="8 9">
    <name type="scientific">Prolixibacter denitrificans</name>
    <dbReference type="NCBI Taxonomy" id="1541063"/>
    <lineage>
        <taxon>Bacteria</taxon>
        <taxon>Pseudomonadati</taxon>
        <taxon>Bacteroidota</taxon>
        <taxon>Bacteroidia</taxon>
        <taxon>Marinilabiliales</taxon>
        <taxon>Prolixibacteraceae</taxon>
        <taxon>Prolixibacter</taxon>
    </lineage>
</organism>
<keyword evidence="10" id="KW-1185">Reference proteome</keyword>
<dbReference type="PANTHER" id="PTHR43133:SF46">
    <property type="entry name" value="RNA POLYMERASE SIGMA-70 FACTOR ECF SUBFAMILY"/>
    <property type="match status" value="1"/>
</dbReference>
<dbReference type="EMBL" id="BLAU01000001">
    <property type="protein sequence ID" value="GET21647.1"/>
    <property type="molecule type" value="Genomic_DNA"/>
</dbReference>
<dbReference type="InterPro" id="IPR013325">
    <property type="entry name" value="RNA_pol_sigma_r2"/>
</dbReference>
<dbReference type="GO" id="GO:0016987">
    <property type="term" value="F:sigma factor activity"/>
    <property type="evidence" value="ECO:0007669"/>
    <property type="project" value="UniProtKB-KW"/>
</dbReference>
<dbReference type="PANTHER" id="PTHR43133">
    <property type="entry name" value="RNA POLYMERASE ECF-TYPE SIGMA FACTO"/>
    <property type="match status" value="1"/>
</dbReference>
<proteinExistence type="inferred from homology"/>
<dbReference type="AlphaFoldDB" id="A0A2P8C8I3"/>
<dbReference type="InterPro" id="IPR014284">
    <property type="entry name" value="RNA_pol_sigma-70_dom"/>
</dbReference>
<evidence type="ECO:0000313" key="9">
    <source>
        <dbReference type="Proteomes" id="UP000240621"/>
    </source>
</evidence>
<comment type="similarity">
    <text evidence="1">Belongs to the sigma-70 factor family. ECF subfamily.</text>
</comment>
<dbReference type="Pfam" id="PF04542">
    <property type="entry name" value="Sigma70_r2"/>
    <property type="match status" value="1"/>
</dbReference>
<keyword evidence="2" id="KW-0805">Transcription regulation</keyword>
<dbReference type="InterPro" id="IPR013249">
    <property type="entry name" value="RNA_pol_sigma70_r4_t2"/>
</dbReference>
<evidence type="ECO:0000313" key="10">
    <source>
        <dbReference type="Proteomes" id="UP000396862"/>
    </source>
</evidence>
<dbReference type="Gene3D" id="1.10.10.10">
    <property type="entry name" value="Winged helix-like DNA-binding domain superfamily/Winged helix DNA-binding domain"/>
    <property type="match status" value="1"/>
</dbReference>
<evidence type="ECO:0000256" key="4">
    <source>
        <dbReference type="ARBA" id="ARBA00023163"/>
    </source>
</evidence>
<dbReference type="GO" id="GO:0003677">
    <property type="term" value="F:DNA binding"/>
    <property type="evidence" value="ECO:0007669"/>
    <property type="project" value="InterPro"/>
</dbReference>
<gene>
    <name evidence="8" type="ORF">CLV93_11053</name>
    <name evidence="7" type="ORF">JCM18694_18930</name>
</gene>
<dbReference type="Gene3D" id="1.10.1740.10">
    <property type="match status" value="1"/>
</dbReference>
<keyword evidence="4" id="KW-0804">Transcription</keyword>
<evidence type="ECO:0000259" key="5">
    <source>
        <dbReference type="Pfam" id="PF04542"/>
    </source>
</evidence>
<evidence type="ECO:0000313" key="8">
    <source>
        <dbReference type="EMBL" id="PSK81269.1"/>
    </source>
</evidence>
<dbReference type="GO" id="GO:0006352">
    <property type="term" value="P:DNA-templated transcription initiation"/>
    <property type="evidence" value="ECO:0007669"/>
    <property type="project" value="InterPro"/>
</dbReference>
<comment type="caution">
    <text evidence="8">The sequence shown here is derived from an EMBL/GenBank/DDBJ whole genome shotgun (WGS) entry which is preliminary data.</text>
</comment>
<dbReference type="Pfam" id="PF08281">
    <property type="entry name" value="Sigma70_r4_2"/>
    <property type="match status" value="1"/>
</dbReference>
<evidence type="ECO:0000256" key="3">
    <source>
        <dbReference type="ARBA" id="ARBA00023082"/>
    </source>
</evidence>
<dbReference type="NCBIfam" id="TIGR02985">
    <property type="entry name" value="Sig70_bacteroi1"/>
    <property type="match status" value="1"/>
</dbReference>
<evidence type="ECO:0000256" key="1">
    <source>
        <dbReference type="ARBA" id="ARBA00010641"/>
    </source>
</evidence>
<dbReference type="SUPFAM" id="SSF88659">
    <property type="entry name" value="Sigma3 and sigma4 domains of RNA polymerase sigma factors"/>
    <property type="match status" value="1"/>
</dbReference>
<dbReference type="InterPro" id="IPR014327">
    <property type="entry name" value="RNA_pol_sigma70_bacteroid"/>
</dbReference>
<dbReference type="NCBIfam" id="TIGR02937">
    <property type="entry name" value="sigma70-ECF"/>
    <property type="match status" value="1"/>
</dbReference>
<dbReference type="InterPro" id="IPR036388">
    <property type="entry name" value="WH-like_DNA-bd_sf"/>
</dbReference>
<dbReference type="OrthoDB" id="1027147at2"/>
<reference evidence="7 10" key="2">
    <citation type="submission" date="2019-10" db="EMBL/GenBank/DDBJ databases">
        <title>Prolixibacter strains distinguished by the presence of nitrate reductase genes were adept at nitrate-dependent anaerobic corrosion of metallic iron and carbon steel.</title>
        <authorList>
            <person name="Iino T."/>
            <person name="Shono N."/>
            <person name="Ito K."/>
            <person name="Nakamura R."/>
            <person name="Sueoka K."/>
            <person name="Harayama S."/>
            <person name="Ohkuma M."/>
        </authorList>
    </citation>
    <scope>NUCLEOTIDE SEQUENCE [LARGE SCALE GENOMIC DNA]</scope>
    <source>
        <strain evidence="7 10">MIC1-1</strain>
    </source>
</reference>
<dbReference type="RefSeq" id="WP_106543262.1">
    <property type="nucleotide sequence ID" value="NZ_BLAU01000001.1"/>
</dbReference>
<name>A0A2P8C8I3_9BACT</name>
<keyword evidence="7" id="KW-0240">DNA-directed RNA polymerase</keyword>
<dbReference type="EMBL" id="PYGC01000010">
    <property type="protein sequence ID" value="PSK81269.1"/>
    <property type="molecule type" value="Genomic_DNA"/>
</dbReference>
<protein>
    <submittedName>
        <fullName evidence="7">DNA-directed RNA polymerase sigma-70 factor</fullName>
    </submittedName>
    <submittedName>
        <fullName evidence="8">RNA polymerase sigma-70 factor (ECF subfamily)</fullName>
    </submittedName>
</protein>
<dbReference type="InterPro" id="IPR007627">
    <property type="entry name" value="RNA_pol_sigma70_r2"/>
</dbReference>
<dbReference type="GO" id="GO:0000428">
    <property type="term" value="C:DNA-directed RNA polymerase complex"/>
    <property type="evidence" value="ECO:0007669"/>
    <property type="project" value="UniProtKB-KW"/>
</dbReference>
<feature type="domain" description="RNA polymerase sigma factor 70 region 4 type 2" evidence="6">
    <location>
        <begin position="123"/>
        <end position="175"/>
    </location>
</feature>
<dbReference type="Proteomes" id="UP000240621">
    <property type="component" value="Unassembled WGS sequence"/>
</dbReference>
<dbReference type="SUPFAM" id="SSF88946">
    <property type="entry name" value="Sigma2 domain of RNA polymerase sigma factors"/>
    <property type="match status" value="1"/>
</dbReference>
<keyword evidence="3" id="KW-0731">Sigma factor</keyword>
<sequence length="182" mass="21273">MKQQTNPDDLLWKEIVRDDKKALESLFRKYFAPLCRFTDSFVENPMTAEELVADIFLGIWIKRKELLIHTSVRAYLFATARNTALNHLRGNTKGKIVYLHEQPVEPGFVDGVDAGLEYYELLEQVEGIIDKMPKKRQQIFRMHKLEGLKYNEIADRLSISVNTVQNQMSEAKRFMSQFNVFL</sequence>
<accession>A0A2P8C8I3</accession>
<dbReference type="Proteomes" id="UP000396862">
    <property type="component" value="Unassembled WGS sequence"/>
</dbReference>
<evidence type="ECO:0000313" key="7">
    <source>
        <dbReference type="EMBL" id="GET21647.1"/>
    </source>
</evidence>
<reference evidence="8 9" key="1">
    <citation type="submission" date="2018-03" db="EMBL/GenBank/DDBJ databases">
        <title>Genomic Encyclopedia of Archaeal and Bacterial Type Strains, Phase II (KMG-II): from individual species to whole genera.</title>
        <authorList>
            <person name="Goeker M."/>
        </authorList>
    </citation>
    <scope>NUCLEOTIDE SEQUENCE [LARGE SCALE GENOMIC DNA]</scope>
    <source>
        <strain evidence="8 9">DSM 27267</strain>
    </source>
</reference>
<dbReference type="InterPro" id="IPR013324">
    <property type="entry name" value="RNA_pol_sigma_r3/r4-like"/>
</dbReference>
<feature type="domain" description="RNA polymerase sigma-70 region 2" evidence="5">
    <location>
        <begin position="26"/>
        <end position="92"/>
    </location>
</feature>
<evidence type="ECO:0000259" key="6">
    <source>
        <dbReference type="Pfam" id="PF08281"/>
    </source>
</evidence>
<dbReference type="InterPro" id="IPR039425">
    <property type="entry name" value="RNA_pol_sigma-70-like"/>
</dbReference>
<evidence type="ECO:0000256" key="2">
    <source>
        <dbReference type="ARBA" id="ARBA00023015"/>
    </source>
</evidence>